<evidence type="ECO:0000313" key="8">
    <source>
        <dbReference type="EMBL" id="CAD7244688.1"/>
    </source>
</evidence>
<evidence type="ECO:0000256" key="5">
    <source>
        <dbReference type="ARBA" id="ARBA00023136"/>
    </source>
</evidence>
<dbReference type="PROSITE" id="PS50262">
    <property type="entry name" value="G_PROTEIN_RECEP_F1_2"/>
    <property type="match status" value="1"/>
</dbReference>
<evidence type="ECO:0000256" key="6">
    <source>
        <dbReference type="SAM" id="Phobius"/>
    </source>
</evidence>
<feature type="transmembrane region" description="Helical" evidence="6">
    <location>
        <begin position="212"/>
        <end position="238"/>
    </location>
</feature>
<dbReference type="PANTHER" id="PTHR47760:SF1">
    <property type="entry name" value="G-PROTEIN COUPLED RECEPTORS FAMILY 1 PROFILE DOMAIN-CONTAINING PROTEIN"/>
    <property type="match status" value="1"/>
</dbReference>
<feature type="transmembrane region" description="Helical" evidence="6">
    <location>
        <begin position="308"/>
        <end position="331"/>
    </location>
</feature>
<dbReference type="PANTHER" id="PTHR47760">
    <property type="entry name" value="G-PROTEIN COUPLED RECEPTOR B0563.6-LIKE PROTEIN-RELATED"/>
    <property type="match status" value="1"/>
</dbReference>
<dbReference type="InterPro" id="IPR053093">
    <property type="entry name" value="GPCR-like"/>
</dbReference>
<dbReference type="InterPro" id="IPR017452">
    <property type="entry name" value="GPCR_Rhodpsn_7TM"/>
</dbReference>
<proteinExistence type="inferred from homology"/>
<evidence type="ECO:0000313" key="9">
    <source>
        <dbReference type="Proteomes" id="UP000677054"/>
    </source>
</evidence>
<reference evidence="8" key="1">
    <citation type="submission" date="2020-11" db="EMBL/GenBank/DDBJ databases">
        <authorList>
            <person name="Tran Van P."/>
        </authorList>
    </citation>
    <scope>NUCLEOTIDE SEQUENCE</scope>
</reference>
<dbReference type="PRINTS" id="PR00237">
    <property type="entry name" value="GPCRRHODOPSN"/>
</dbReference>
<evidence type="ECO:0000256" key="2">
    <source>
        <dbReference type="ARBA" id="ARBA00010663"/>
    </source>
</evidence>
<dbReference type="InterPro" id="IPR000276">
    <property type="entry name" value="GPCR_Rhodpsn"/>
</dbReference>
<dbReference type="Proteomes" id="UP000677054">
    <property type="component" value="Unassembled WGS sequence"/>
</dbReference>
<keyword evidence="9" id="KW-1185">Reference proteome</keyword>
<comment type="subcellular location">
    <subcellularLocation>
        <location evidence="1">Membrane</location>
    </subcellularLocation>
</comment>
<evidence type="ECO:0000256" key="3">
    <source>
        <dbReference type="ARBA" id="ARBA00022692"/>
    </source>
</evidence>
<feature type="transmembrane region" description="Helical" evidence="6">
    <location>
        <begin position="118"/>
        <end position="139"/>
    </location>
</feature>
<dbReference type="EMBL" id="LR900202">
    <property type="protein sequence ID" value="CAD7244688.1"/>
    <property type="molecule type" value="Genomic_DNA"/>
</dbReference>
<feature type="transmembrane region" description="Helical" evidence="6">
    <location>
        <begin position="38"/>
        <end position="63"/>
    </location>
</feature>
<comment type="similarity">
    <text evidence="2">Belongs to the G-protein coupled receptor 1 family.</text>
</comment>
<dbReference type="Pfam" id="PF00001">
    <property type="entry name" value="7tm_1"/>
    <property type="match status" value="1"/>
</dbReference>
<dbReference type="GO" id="GO:0004930">
    <property type="term" value="F:G protein-coupled receptor activity"/>
    <property type="evidence" value="ECO:0007669"/>
    <property type="project" value="InterPro"/>
</dbReference>
<dbReference type="EMBL" id="CAJPEV010000685">
    <property type="protein sequence ID" value="CAG0887634.1"/>
    <property type="molecule type" value="Genomic_DNA"/>
</dbReference>
<name>A0A7R8X773_9CRUS</name>
<gene>
    <name evidence="8" type="ORF">DSTB1V02_LOCUS4575</name>
</gene>
<protein>
    <recommendedName>
        <fullName evidence="7">G-protein coupled receptors family 1 profile domain-containing protein</fullName>
    </recommendedName>
</protein>
<dbReference type="AlphaFoldDB" id="A0A7R8X773"/>
<evidence type="ECO:0000256" key="1">
    <source>
        <dbReference type="ARBA" id="ARBA00004370"/>
    </source>
</evidence>
<feature type="transmembrane region" description="Helical" evidence="6">
    <location>
        <begin position="271"/>
        <end position="296"/>
    </location>
</feature>
<dbReference type="CDD" id="cd14978">
    <property type="entry name" value="7tmA_FMRFamide_R-like"/>
    <property type="match status" value="1"/>
</dbReference>
<keyword evidence="3 6" id="KW-0812">Transmembrane</keyword>
<dbReference type="SUPFAM" id="SSF81321">
    <property type="entry name" value="Family A G protein-coupled receptor-like"/>
    <property type="match status" value="1"/>
</dbReference>
<evidence type="ECO:0000259" key="7">
    <source>
        <dbReference type="PROSITE" id="PS50262"/>
    </source>
</evidence>
<sequence length="370" mass="42125">MMEDGGEDWEWECNGTSETEEAKINGGLEEERIENLKYYAYGVAMPIVCCLGILGNSLNLLVLTRPNMKAASYNYMRAYTGSALAALFFVVFFCVRILEHREVGPWKSLAVAFFHVYLELYFGNALLANGVMMVMALTVERFTAICHPEKHVGADRKKSLMIVFASPILCFVSHAPFLLNSRIVTCPTADPGRPLFFRRDNETFHVSLVYQIYLWILQAVFRIAPVIILVYLNLRIAIAYRRVCRRRRGFRLRGRGASGTDQLSFADQRRLLLLLGGTSTLFFVCVSPMAVMSVMFSEIRMNQFPFEVFRAVANVLEITNFSLTFYIYCLLSRDFRETFFRTVGLKSWLSTVPSRPSACVREAPETDDGL</sequence>
<dbReference type="Gene3D" id="1.20.1070.10">
    <property type="entry name" value="Rhodopsin 7-helix transmembrane proteins"/>
    <property type="match status" value="1"/>
</dbReference>
<organism evidence="8">
    <name type="scientific">Darwinula stevensoni</name>
    <dbReference type="NCBI Taxonomy" id="69355"/>
    <lineage>
        <taxon>Eukaryota</taxon>
        <taxon>Metazoa</taxon>
        <taxon>Ecdysozoa</taxon>
        <taxon>Arthropoda</taxon>
        <taxon>Crustacea</taxon>
        <taxon>Oligostraca</taxon>
        <taxon>Ostracoda</taxon>
        <taxon>Podocopa</taxon>
        <taxon>Podocopida</taxon>
        <taxon>Darwinulocopina</taxon>
        <taxon>Darwinuloidea</taxon>
        <taxon>Darwinulidae</taxon>
        <taxon>Darwinula</taxon>
    </lineage>
</organism>
<feature type="transmembrane region" description="Helical" evidence="6">
    <location>
        <begin position="160"/>
        <end position="179"/>
    </location>
</feature>
<evidence type="ECO:0000256" key="4">
    <source>
        <dbReference type="ARBA" id="ARBA00022989"/>
    </source>
</evidence>
<keyword evidence="4 6" id="KW-1133">Transmembrane helix</keyword>
<dbReference type="OrthoDB" id="10033446at2759"/>
<accession>A0A7R8X773</accession>
<keyword evidence="5 6" id="KW-0472">Membrane</keyword>
<dbReference type="GO" id="GO:0016020">
    <property type="term" value="C:membrane"/>
    <property type="evidence" value="ECO:0007669"/>
    <property type="project" value="UniProtKB-SubCell"/>
</dbReference>
<feature type="transmembrane region" description="Helical" evidence="6">
    <location>
        <begin position="75"/>
        <end position="98"/>
    </location>
</feature>
<feature type="domain" description="G-protein coupled receptors family 1 profile" evidence="7">
    <location>
        <begin position="55"/>
        <end position="328"/>
    </location>
</feature>